<comment type="subunit">
    <text evidence="8">Component of the oligosaccharyltransferase (OST) complex.</text>
</comment>
<dbReference type="InterPro" id="IPR055457">
    <property type="entry name" value="OST48_N"/>
</dbReference>
<evidence type="ECO:0000256" key="2">
    <source>
        <dbReference type="ARBA" id="ARBA00004922"/>
    </source>
</evidence>
<evidence type="ECO:0000313" key="12">
    <source>
        <dbReference type="Proteomes" id="UP000094569"/>
    </source>
</evidence>
<comment type="caution">
    <text evidence="11">The sequence shown here is derived from an EMBL/GenBank/DDBJ whole genome shotgun (WGS) entry which is preliminary data.</text>
</comment>
<dbReference type="VEuPathDB" id="FungiDB:SI65_03841"/>
<evidence type="ECO:0000256" key="8">
    <source>
        <dbReference type="RuleBase" id="RU361142"/>
    </source>
</evidence>
<evidence type="ECO:0000256" key="3">
    <source>
        <dbReference type="ARBA" id="ARBA00008743"/>
    </source>
</evidence>
<evidence type="ECO:0000256" key="6">
    <source>
        <dbReference type="ARBA" id="ARBA00022989"/>
    </source>
</evidence>
<feature type="transmembrane region" description="Helical" evidence="8">
    <location>
        <begin position="426"/>
        <end position="449"/>
    </location>
</feature>
<dbReference type="Proteomes" id="UP000094569">
    <property type="component" value="Unassembled WGS sequence"/>
</dbReference>
<keyword evidence="6 8" id="KW-1133">Transmembrane helix</keyword>
<protein>
    <recommendedName>
        <fullName evidence="8">Dolichyl-diphosphooligosaccharide--protein glycosyltransferase subunit WBP1</fullName>
        <shortName evidence="8">Oligosaccharyl transferase subunit WBP1</shortName>
    </recommendedName>
</protein>
<reference evidence="11 12" key="1">
    <citation type="journal article" date="2016" name="BMC Genomics">
        <title>Comparative genomic and transcriptomic analyses of the Fuzhuan brick tea-fermentation fungus Aspergillus cristatus.</title>
        <authorList>
            <person name="Ge Y."/>
            <person name="Wang Y."/>
            <person name="Liu Y."/>
            <person name="Tan Y."/>
            <person name="Ren X."/>
            <person name="Zhang X."/>
            <person name="Hyde K.D."/>
            <person name="Liu Y."/>
            <person name="Liu Z."/>
        </authorList>
    </citation>
    <scope>NUCLEOTIDE SEQUENCE [LARGE SCALE GENOMIC DNA]</scope>
    <source>
        <strain evidence="11 12">GZAAS20.1005</strain>
    </source>
</reference>
<dbReference type="AlphaFoldDB" id="A0A1E3BIR0"/>
<evidence type="ECO:0000256" key="4">
    <source>
        <dbReference type="ARBA" id="ARBA00022692"/>
    </source>
</evidence>
<evidence type="ECO:0000259" key="10">
    <source>
        <dbReference type="Pfam" id="PF23358"/>
    </source>
</evidence>
<comment type="function">
    <text evidence="8">Subunit of the oligosaccharyl transferase (OST) complex that catalyzes the initial transfer of a defined glycan (Glc(3)Man(9)GlcNAc(2) in eukaryotes) from the lipid carrier dolichol-pyrophosphate to an asparagine residue within an Asn-X-Ser/Thr consensus motif in nascent polypeptide chains, the first step in protein N-glycosylation. N-glycosylation occurs cotranslationally and the complex associates with the Sec61 complex at the channel-forming translocon complex that mediates protein translocation across the endoplasmic reticulum (ER).</text>
</comment>
<dbReference type="InterPro" id="IPR005013">
    <property type="entry name" value="DDOST_48_kDa_subunit"/>
</dbReference>
<dbReference type="PANTHER" id="PTHR10830">
    <property type="entry name" value="DOLICHYL-DIPHOSPHOOLIGOSACCHARIDE--PROTEIN GLYCOSYLTRANSFERASE 48 KDA SUBUNIT"/>
    <property type="match status" value="1"/>
</dbReference>
<evidence type="ECO:0000256" key="5">
    <source>
        <dbReference type="ARBA" id="ARBA00022824"/>
    </source>
</evidence>
<evidence type="ECO:0000256" key="1">
    <source>
        <dbReference type="ARBA" id="ARBA00004479"/>
    </source>
</evidence>
<dbReference type="UniPathway" id="UPA00378"/>
<name>A0A1E3BIR0_ASPCR</name>
<dbReference type="Pfam" id="PF23358">
    <property type="entry name" value="OST48_MD"/>
    <property type="match status" value="1"/>
</dbReference>
<comment type="similarity">
    <text evidence="3 8">Belongs to the DDOST 48 kDa subunit family.</text>
</comment>
<keyword evidence="7 8" id="KW-0472">Membrane</keyword>
<comment type="pathway">
    <text evidence="2 8">Protein modification; protein glycosylation.</text>
</comment>
<accession>A0A1E3BIR0</accession>
<sequence length="462" mass="51994">MRWCLSFLLFCFLAVAHALSSSGNRLVVILEEAAEKELYSSFWSDLQARGYTISFESPKNSKFSLFQHGEKAYDHLLILPPKSKGFGPSLSPKNIIDFMNKDGNVLLALSGKSTTPSAISSLLLEFDLHLSNDRSSIVLDHFNYDTVSASEKHDVLLLQRPGQLRSDTKAFFDGDGVLAFPRAIPQILGDSSNIITPILRAPITSYSYNPKEESFTPEDVQATGSQLALVSAMQARNSARFAVLGSVESLEDKWFSASVKAPKDKKETKTANQEFAKQLTSWTFKEAGVLKVGKIEHHLAEEGEITSEKLNPSLYRIKNETVFSIEVSEYVNDRYVPFEVPAGDALQLEFTMLSPFHRLTLQPTLRTEISTVYGTRFTIPDQHGIFSFRVNYKRPFFTNIEEKHEVTVRHYAHDEYPRSWRISGGWVWIGGLWSVIAGFLLFVVVWLYSEPSPAASKNKKTQ</sequence>
<comment type="subcellular location">
    <subcellularLocation>
        <location evidence="8">Endoplasmic reticulum membrane</location>
        <topology evidence="8">Single-pass type I membrane protein</topology>
    </subcellularLocation>
    <subcellularLocation>
        <location evidence="1">Membrane</location>
        <topology evidence="1">Single-pass type I membrane protein</topology>
    </subcellularLocation>
</comment>
<feature type="domain" description="OST48 N-terminal" evidence="9">
    <location>
        <begin position="25"/>
        <end position="283"/>
    </location>
</feature>
<keyword evidence="4 8" id="KW-0812">Transmembrane</keyword>
<dbReference type="EMBL" id="JXNT01000003">
    <property type="protein sequence ID" value="ODM20788.1"/>
    <property type="molecule type" value="Genomic_DNA"/>
</dbReference>
<evidence type="ECO:0000259" key="9">
    <source>
        <dbReference type="Pfam" id="PF03345"/>
    </source>
</evidence>
<dbReference type="InterPro" id="IPR055459">
    <property type="entry name" value="OST48_MD"/>
</dbReference>
<feature type="domain" description="OST48 middle" evidence="10">
    <location>
        <begin position="307"/>
        <end position="449"/>
    </location>
</feature>
<keyword evidence="12" id="KW-1185">Reference proteome</keyword>
<organism evidence="11 12">
    <name type="scientific">Aspergillus cristatus</name>
    <name type="common">Chinese Fuzhuan brick tea-fermentation fungus</name>
    <name type="synonym">Eurotium cristatum</name>
    <dbReference type="NCBI Taxonomy" id="573508"/>
    <lineage>
        <taxon>Eukaryota</taxon>
        <taxon>Fungi</taxon>
        <taxon>Dikarya</taxon>
        <taxon>Ascomycota</taxon>
        <taxon>Pezizomycotina</taxon>
        <taxon>Eurotiomycetes</taxon>
        <taxon>Eurotiomycetidae</taxon>
        <taxon>Eurotiales</taxon>
        <taxon>Aspergillaceae</taxon>
        <taxon>Aspergillus</taxon>
        <taxon>Aspergillus subgen. Aspergillus</taxon>
    </lineage>
</organism>
<dbReference type="PANTHER" id="PTHR10830:SF0">
    <property type="entry name" value="DOLICHYL-DIPHOSPHOOLIGOSACCHARIDE--PROTEIN GLYCOSYLTRANSFERASE 48 KDA SUBUNIT"/>
    <property type="match status" value="1"/>
</dbReference>
<dbReference type="STRING" id="573508.A0A1E3BIR0"/>
<dbReference type="Pfam" id="PF03345">
    <property type="entry name" value="OST48_N"/>
    <property type="match status" value="1"/>
</dbReference>
<feature type="signal peptide" evidence="8">
    <location>
        <begin position="1"/>
        <end position="18"/>
    </location>
</feature>
<dbReference type="OrthoDB" id="29105at2759"/>
<gene>
    <name evidence="11" type="ORF">SI65_03841</name>
</gene>
<keyword evidence="8" id="KW-0732">Signal</keyword>
<feature type="chain" id="PRO_5009027093" description="Dolichyl-diphosphooligosaccharide--protein glycosyltransferase subunit WBP1" evidence="8">
    <location>
        <begin position="19"/>
        <end position="462"/>
    </location>
</feature>
<evidence type="ECO:0000313" key="11">
    <source>
        <dbReference type="EMBL" id="ODM20788.1"/>
    </source>
</evidence>
<evidence type="ECO:0000256" key="7">
    <source>
        <dbReference type="ARBA" id="ARBA00023136"/>
    </source>
</evidence>
<proteinExistence type="inferred from homology"/>
<keyword evidence="5 8" id="KW-0256">Endoplasmic reticulum</keyword>
<dbReference type="GO" id="GO:0018279">
    <property type="term" value="P:protein N-linked glycosylation via asparagine"/>
    <property type="evidence" value="ECO:0007669"/>
    <property type="project" value="UniProtKB-UniRule"/>
</dbReference>
<dbReference type="GO" id="GO:0008250">
    <property type="term" value="C:oligosaccharyltransferase complex"/>
    <property type="evidence" value="ECO:0007669"/>
    <property type="project" value="TreeGrafter"/>
</dbReference>